<dbReference type="AlphaFoldDB" id="A0A2U3DZ40"/>
<name>A0A2U3DZ40_PURLI</name>
<feature type="compositionally biased region" description="Polar residues" evidence="1">
    <location>
        <begin position="1"/>
        <end position="15"/>
    </location>
</feature>
<dbReference type="EMBL" id="LCWV01000018">
    <property type="protein sequence ID" value="PWI67507.1"/>
    <property type="molecule type" value="Genomic_DNA"/>
</dbReference>
<comment type="caution">
    <text evidence="3">The sequence shown here is derived from an EMBL/GenBank/DDBJ whole genome shotgun (WGS) entry which is preliminary data.</text>
</comment>
<evidence type="ECO:0000256" key="1">
    <source>
        <dbReference type="SAM" id="MobiDB-lite"/>
    </source>
</evidence>
<evidence type="ECO:0000313" key="4">
    <source>
        <dbReference type="Proteomes" id="UP000245956"/>
    </source>
</evidence>
<dbReference type="Proteomes" id="UP001287286">
    <property type="component" value="Unassembled WGS sequence"/>
</dbReference>
<accession>A0A2U3DZ40</accession>
<protein>
    <submittedName>
        <fullName evidence="3">Uncharacterized protein</fullName>
    </submittedName>
</protein>
<sequence length="716" mass="75715">MTSAAVTDARSTSRSPLRPEHGRGRVGEGHRQRRTPRQVPVPATATVEEPGGDVAPRWRQAVRHAGQKKNSNTRLVGGHGTTTTADRRDGEASVECTACHGTHSLPAGPGPPAEPSGPTLVLRGDGESGAHPWQTSACCGAGQVRLAERGRLDNHGSSSSSSRCAVVVRCFEGSEVSCKYLGRAGALHDQWEDWPCSAEPGWYLRVVICQWHKQADLFGSGAAASCLPAGHGNFSALVGSVGPSLRRVQHCDWPVPPTTQCPGGGTGRTTPASCSISHCLAPFLGGFGGAGAPGRSCLSSRRRLVPGATGLPAAAEGLGVPVRPPVQKAWCPHCPPTRSSGRVPWLQRAVDVAPRIARPCPWLGLHGHQRWRESPHLSPVQSSPVPIFAESAARRASAMQCSAAQPRLAADHPLPWLVPRLSPSTLEISTPSSPVRVCFAPAPAQRGAQKQGCQAQKQTSRLSLTAITRFLLPQPSRRRVPAHIASPARPRKSVCATPIAPISPVSVRVPPQPEVRPAAKHARLGGAAVARPLRPITSSPVPTGHPRNQSSTNRETVESPSLVCPPKTDPSLSCRSSPVPKSTPRSVVSPATGSTGLTLRAAAFFSLSFVVESRQGWALVLPFFPRRCLPSLGRRSRAASAPHRTSVLVCVERPRLTAPHTVSLLRHPFPSLPLLFHDLAAQGVVACALRRALEENTLALELGAVRGSESRGARPD</sequence>
<feature type="region of interest" description="Disordered" evidence="1">
    <location>
        <begin position="503"/>
        <end position="592"/>
    </location>
</feature>
<dbReference type="EMBL" id="JAWRVI010000023">
    <property type="protein sequence ID" value="KAK4088671.1"/>
    <property type="molecule type" value="Genomic_DNA"/>
</dbReference>
<feature type="compositionally biased region" description="Basic and acidic residues" evidence="1">
    <location>
        <begin position="17"/>
        <end position="30"/>
    </location>
</feature>
<reference evidence="2 5" key="4">
    <citation type="journal article" date="2024" name="Microbiol. Resour. Announc.">
        <title>Genome annotations for the ascomycete fungi Trichoderma harzianum, Trichoderma aggressivum, and Purpureocillium lilacinum.</title>
        <authorList>
            <person name="Beijen E.P.W."/>
            <person name="Ohm R.A."/>
        </authorList>
    </citation>
    <scope>NUCLEOTIDE SEQUENCE [LARGE SCALE GENOMIC DNA]</scope>
    <source>
        <strain evidence="2 5">CBS 150709</strain>
    </source>
</reference>
<reference evidence="3" key="1">
    <citation type="submission" date="2015-05" db="EMBL/GenBank/DDBJ databases">
        <authorList>
            <person name="Wang D.B."/>
            <person name="Wang M."/>
        </authorList>
    </citation>
    <scope>NUCLEOTIDE SEQUENCE</scope>
    <source>
        <strain evidence="3">36-1</strain>
    </source>
</reference>
<evidence type="ECO:0000313" key="5">
    <source>
        <dbReference type="Proteomes" id="UP001287286"/>
    </source>
</evidence>
<evidence type="ECO:0000313" key="2">
    <source>
        <dbReference type="EMBL" id="KAK4088671.1"/>
    </source>
</evidence>
<proteinExistence type="predicted"/>
<feature type="compositionally biased region" description="Polar residues" evidence="1">
    <location>
        <begin position="536"/>
        <end position="554"/>
    </location>
</feature>
<evidence type="ECO:0000313" key="3">
    <source>
        <dbReference type="EMBL" id="PWI67507.1"/>
    </source>
</evidence>
<organism evidence="3 4">
    <name type="scientific">Purpureocillium lilacinum</name>
    <name type="common">Paecilomyces lilacinus</name>
    <dbReference type="NCBI Taxonomy" id="33203"/>
    <lineage>
        <taxon>Eukaryota</taxon>
        <taxon>Fungi</taxon>
        <taxon>Dikarya</taxon>
        <taxon>Ascomycota</taxon>
        <taxon>Pezizomycotina</taxon>
        <taxon>Sordariomycetes</taxon>
        <taxon>Hypocreomycetidae</taxon>
        <taxon>Hypocreales</taxon>
        <taxon>Ophiocordycipitaceae</taxon>
        <taxon>Purpureocillium</taxon>
    </lineage>
</organism>
<dbReference type="Proteomes" id="UP000245956">
    <property type="component" value="Unassembled WGS sequence"/>
</dbReference>
<gene>
    <name evidence="3" type="ORF">PCL_02861</name>
    <name evidence="2" type="ORF">Purlil1_6882</name>
</gene>
<reference evidence="3 4" key="2">
    <citation type="journal article" date="2016" name="Front. Microbiol.">
        <title>Genome and transcriptome sequences reveal the specific parasitism of the nematophagous Purpureocillium lilacinum 36-1.</title>
        <authorList>
            <person name="Xie J."/>
            <person name="Li S."/>
            <person name="Mo C."/>
            <person name="Xiao X."/>
            <person name="Peng D."/>
            <person name="Wang G."/>
            <person name="Xiao Y."/>
        </authorList>
    </citation>
    <scope>NUCLEOTIDE SEQUENCE [LARGE SCALE GENOMIC DNA]</scope>
    <source>
        <strain evidence="3 4">36-1</strain>
    </source>
</reference>
<feature type="compositionally biased region" description="Polar residues" evidence="1">
    <location>
        <begin position="570"/>
        <end position="592"/>
    </location>
</feature>
<reference evidence="2" key="3">
    <citation type="submission" date="2023-11" db="EMBL/GenBank/DDBJ databases">
        <authorList>
            <person name="Beijen E."/>
            <person name="Ohm R.A."/>
        </authorList>
    </citation>
    <scope>NUCLEOTIDE SEQUENCE</scope>
    <source>
        <strain evidence="2">CBS 150709</strain>
    </source>
</reference>
<feature type="region of interest" description="Disordered" evidence="1">
    <location>
        <begin position="1"/>
        <end position="89"/>
    </location>
</feature>
<keyword evidence="5" id="KW-1185">Reference proteome</keyword>